<dbReference type="InterPro" id="IPR005061">
    <property type="entry name" value="Ist1"/>
</dbReference>
<keyword evidence="3" id="KW-0723">Serine/threonine-protein kinase</keyword>
<keyword evidence="6" id="KW-0418">Kinase</keyword>
<evidence type="ECO:0000256" key="1">
    <source>
        <dbReference type="ARBA" id="ARBA00005536"/>
    </source>
</evidence>
<feature type="region of interest" description="Disordered" evidence="9">
    <location>
        <begin position="1377"/>
        <end position="1501"/>
    </location>
</feature>
<dbReference type="SUPFAM" id="SSF56112">
    <property type="entry name" value="Protein kinase-like (PK-like)"/>
    <property type="match status" value="1"/>
</dbReference>
<feature type="compositionally biased region" description="Acidic residues" evidence="9">
    <location>
        <begin position="1447"/>
        <end position="1456"/>
    </location>
</feature>
<dbReference type="FunFam" id="1.20.1260.60:FF:000002">
    <property type="entry name" value="Vacuolar protein sorting-associated protein IST1"/>
    <property type="match status" value="1"/>
</dbReference>
<dbReference type="GO" id="GO:0005524">
    <property type="term" value="F:ATP binding"/>
    <property type="evidence" value="ECO:0007669"/>
    <property type="project" value="UniProtKB-KW"/>
</dbReference>
<dbReference type="GO" id="GO:0045292">
    <property type="term" value="P:mRNA cis splicing, via spliceosome"/>
    <property type="evidence" value="ECO:0007669"/>
    <property type="project" value="InterPro"/>
</dbReference>
<comment type="similarity">
    <text evidence="1">Belongs to the IST1 family.</text>
</comment>
<dbReference type="EMBL" id="SDMP01000009">
    <property type="protein sequence ID" value="RYR37082.1"/>
    <property type="molecule type" value="Genomic_DNA"/>
</dbReference>
<dbReference type="Pfam" id="PF03398">
    <property type="entry name" value="Ist1"/>
    <property type="match status" value="1"/>
</dbReference>
<feature type="compositionally biased region" description="Acidic residues" evidence="9">
    <location>
        <begin position="74"/>
        <end position="87"/>
    </location>
</feature>
<evidence type="ECO:0000256" key="3">
    <source>
        <dbReference type="ARBA" id="ARBA00022527"/>
    </source>
</evidence>
<dbReference type="GO" id="GO:0015031">
    <property type="term" value="P:protein transport"/>
    <property type="evidence" value="ECO:0007669"/>
    <property type="project" value="InterPro"/>
</dbReference>
<organism evidence="11 12">
    <name type="scientific">Arachis hypogaea</name>
    <name type="common">Peanut</name>
    <dbReference type="NCBI Taxonomy" id="3818"/>
    <lineage>
        <taxon>Eukaryota</taxon>
        <taxon>Viridiplantae</taxon>
        <taxon>Streptophyta</taxon>
        <taxon>Embryophyta</taxon>
        <taxon>Tracheophyta</taxon>
        <taxon>Spermatophyta</taxon>
        <taxon>Magnoliopsida</taxon>
        <taxon>eudicotyledons</taxon>
        <taxon>Gunneridae</taxon>
        <taxon>Pentapetalae</taxon>
        <taxon>rosids</taxon>
        <taxon>fabids</taxon>
        <taxon>Fabales</taxon>
        <taxon>Fabaceae</taxon>
        <taxon>Papilionoideae</taxon>
        <taxon>50 kb inversion clade</taxon>
        <taxon>dalbergioids sensu lato</taxon>
        <taxon>Dalbergieae</taxon>
        <taxon>Pterocarpus clade</taxon>
        <taxon>Arachis</taxon>
    </lineage>
</organism>
<dbReference type="InterPro" id="IPR008271">
    <property type="entry name" value="Ser/Thr_kinase_AS"/>
</dbReference>
<evidence type="ECO:0000256" key="8">
    <source>
        <dbReference type="ARBA" id="ARBA00023596"/>
    </source>
</evidence>
<name>A0A445BEH2_ARAHY</name>
<dbReference type="CDD" id="cd14135">
    <property type="entry name" value="STKc_PRP4"/>
    <property type="match status" value="1"/>
</dbReference>
<evidence type="ECO:0000256" key="5">
    <source>
        <dbReference type="ARBA" id="ARBA00022741"/>
    </source>
</evidence>
<evidence type="ECO:0000256" key="6">
    <source>
        <dbReference type="ARBA" id="ARBA00022777"/>
    </source>
</evidence>
<feature type="compositionally biased region" description="Basic and acidic residues" evidence="9">
    <location>
        <begin position="282"/>
        <end position="487"/>
    </location>
</feature>
<feature type="compositionally biased region" description="Polar residues" evidence="9">
    <location>
        <begin position="1462"/>
        <end position="1471"/>
    </location>
</feature>
<feature type="compositionally biased region" description="Basic and acidic residues" evidence="9">
    <location>
        <begin position="494"/>
        <end position="509"/>
    </location>
</feature>
<feature type="compositionally biased region" description="Basic and acidic residues" evidence="9">
    <location>
        <begin position="166"/>
        <end position="176"/>
    </location>
</feature>
<feature type="compositionally biased region" description="Basic and acidic residues" evidence="9">
    <location>
        <begin position="259"/>
        <end position="275"/>
    </location>
</feature>
<feature type="compositionally biased region" description="Basic and acidic residues" evidence="9">
    <location>
        <begin position="234"/>
        <end position="251"/>
    </location>
</feature>
<keyword evidence="5" id="KW-0547">Nucleotide-binding</keyword>
<dbReference type="InterPro" id="IPR044092">
    <property type="entry name" value="STKc_PRP4"/>
</dbReference>
<dbReference type="SMART" id="SM00220">
    <property type="entry name" value="S_TKc"/>
    <property type="match status" value="1"/>
</dbReference>
<feature type="compositionally biased region" description="Basic and acidic residues" evidence="9">
    <location>
        <begin position="1476"/>
        <end position="1492"/>
    </location>
</feature>
<dbReference type="InterPro" id="IPR050494">
    <property type="entry name" value="Ser_Thr_dual-spec_kinase"/>
</dbReference>
<feature type="region of interest" description="Disordered" evidence="9">
    <location>
        <begin position="1"/>
        <end position="611"/>
    </location>
</feature>
<dbReference type="InterPro" id="IPR042277">
    <property type="entry name" value="IST1-like"/>
</dbReference>
<dbReference type="STRING" id="3818.A0A445BEH2"/>
<feature type="domain" description="Protein kinase" evidence="10">
    <location>
        <begin position="704"/>
        <end position="1051"/>
    </location>
</feature>
<feature type="compositionally biased region" description="Basic and acidic residues" evidence="9">
    <location>
        <begin position="520"/>
        <end position="533"/>
    </location>
</feature>
<gene>
    <name evidence="11" type="ORF">Ahy_A09g042006</name>
</gene>
<evidence type="ECO:0000259" key="10">
    <source>
        <dbReference type="PROSITE" id="PS50011"/>
    </source>
</evidence>
<dbReference type="FunFam" id="1.10.510.10:FF:000078">
    <property type="entry name" value="Serine/threonine-protein kinase PRP4 homolog"/>
    <property type="match status" value="1"/>
</dbReference>
<keyword evidence="7" id="KW-0067">ATP-binding</keyword>
<feature type="compositionally biased region" description="Basic residues" evidence="9">
    <location>
        <begin position="25"/>
        <end position="42"/>
    </location>
</feature>
<dbReference type="InterPro" id="IPR000719">
    <property type="entry name" value="Prot_kinase_dom"/>
</dbReference>
<dbReference type="PANTHER" id="PTHR24058">
    <property type="entry name" value="DUAL SPECIFICITY PROTEIN KINASE"/>
    <property type="match status" value="1"/>
</dbReference>
<evidence type="ECO:0000256" key="4">
    <source>
        <dbReference type="ARBA" id="ARBA00022679"/>
    </source>
</evidence>
<accession>A0A445BEH2</accession>
<dbReference type="InterPro" id="IPR011009">
    <property type="entry name" value="Kinase-like_dom_sf"/>
</dbReference>
<feature type="compositionally biased region" description="Basic and acidic residues" evidence="9">
    <location>
        <begin position="599"/>
        <end position="608"/>
    </location>
</feature>
<dbReference type="PANTHER" id="PTHR24058:SF103">
    <property type="entry name" value="SERINE_THREONINE-PROTEIN KINASE PRP4 HOMOLOG"/>
    <property type="match status" value="1"/>
</dbReference>
<protein>
    <recommendedName>
        <fullName evidence="2">non-specific serine/threonine protein kinase</fullName>
        <ecNumber evidence="2">2.7.11.1</ecNumber>
    </recommendedName>
</protein>
<dbReference type="PROSITE" id="PS50011">
    <property type="entry name" value="PROTEIN_KINASE_DOM"/>
    <property type="match status" value="1"/>
</dbReference>
<dbReference type="Gene3D" id="3.30.200.20">
    <property type="entry name" value="Phosphorylase Kinase, domain 1"/>
    <property type="match status" value="2"/>
</dbReference>
<feature type="compositionally biased region" description="Basic and acidic residues" evidence="9">
    <location>
        <begin position="553"/>
        <end position="571"/>
    </location>
</feature>
<dbReference type="Proteomes" id="UP000289738">
    <property type="component" value="Chromosome A09"/>
</dbReference>
<keyword evidence="12" id="KW-1185">Reference proteome</keyword>
<dbReference type="EC" id="2.7.11.1" evidence="2"/>
<feature type="compositionally biased region" description="Acidic residues" evidence="9">
    <location>
        <begin position="534"/>
        <end position="552"/>
    </location>
</feature>
<evidence type="ECO:0000256" key="9">
    <source>
        <dbReference type="SAM" id="MobiDB-lite"/>
    </source>
</evidence>
<sequence length="1501" mass="172248">MVTDSHDSRRKHRRSSSPEDADRSSKRHKHRHHSHRHRHSTKKRDEDTEYDRGTLARIPSPAPVSNSAPYSSLPDDDVEEGEILEEGEIGKKQTESDAEPGEIELSGNRDSRSDNKIPGPVTKNSKTGKEDRSHGKYVSPALDTADKHPGLHDDYGSPNQSSPELKGGKNARDTKDGLGNGYLNPKSSKEDKKQNEGPGQLRGNEKLKGDYEEKEIQANGIKHNYHTNSSSDSEGEKYRMLRSSPSHDRCRSRSRSSGHPRDRSRSRSIADEYAHSKKRHSRDQGPLHHSGRDKTDYEHDEEGMRARGREHGRGNADLLVDDRRGRSSRYRSRESQDRSRDSHVDRDLYREKKRDETSRNREVDWVRKTEKERERSYERDRRDTIKDRSREREEDRDRRREKERGRSRETDFERDRRRGKERDRSRDNTRGGERGRDWDSERDDKNRERDHIKERERRDDRYRHTDKDTAYNKDKHLRHEDGEDIRDRYRKHSRHEETEYHRERNRNSDSVKFYNSARSAMEENESKLERGEVEQDYLDEDTLQLPEQEEEDLNRIKEESRRRREAIMEKYKKQHQQAEQAAENEGKDKESVDIPTDVPEAHDGKNDGIDDVETSFAVGKYTPENLNVASKKISGAGGLGEGTPKSERSDDMFCDDIFGETPTGVRKSGKGDGILIERVGLHDNWDDAEGYYSYRFGEILDGRYEVTAAHGRGVFSTVVRAKNLKTGNGEPDEVAIKIIRNNDTMCVIFFYWLFELYLLLSVSVVFTHCYSSLIWYRYKAGMDELVILKKLVGADPDDKRHCVRFLSSFKYRNHLCLVFESLNMNLREVLKKFGRNIGLRLTAVRAYAKQLFIALKHLRNCGVLHCDIKPDNMLVNEAKNVLKLCDFGNAMFAGKNEVTPYLVSRFYRAPEIILGLQYDHPLDIWSVGCCLYELYTGKVLFPGLTNNDMLRLHMELKGPFPKKMLRKGAFTDQHFDHDLTFLATEEDPVTKKTIKRMILNIKPKDIGTIITGSPGEDPKMLANFKDLMDKIFILDPDKRLTAYTILAVLSLECTVSYCMLMRGRGVVSVASSSIKVMQVLCLGPSIFSEKKLKEVIEVVDNVVMEMIGTITLFPYHMGKKLDALLGRNFKASKFTATVNLALSRLAILKNKRHAHLKLARSDVHQLLQLGHHDRALLRAEHVIKEQNMLDVYDKIEGYCNLLFERVHLIAQERECPEELKEAASGLLYMASRCGDLPEILEIRAMLTSRFGKEFAARAIELRNNCGVDPQLIQKLSTRMPSLESRTKVLKDIASENNIILLIEEVSSVTIEEQVNVVKQNQQETRLKEEENLHNLPSKEKDGESIDSFKAMKKYKDVADAAKAAFESAAQAAAAARAALELSQSSPHGPDDDHNSPSPGPRKFLDEQDSDFVEVVPRLEDSADEISNGESVSLVAETEADSLVKELEFDESDDEADNKDKSNQTSKQTPRVSNDVPESKMHSKPHLDLEKRPFSVRTRHGY</sequence>
<comment type="similarity">
    <text evidence="8">Belongs to the protein kinase superfamily. CMGC Ser/Thr protein kinase family.</text>
</comment>
<dbReference type="Pfam" id="PF00069">
    <property type="entry name" value="Pkinase"/>
    <property type="match status" value="1"/>
</dbReference>
<dbReference type="PROSITE" id="PS00108">
    <property type="entry name" value="PROTEIN_KINASE_ST"/>
    <property type="match status" value="1"/>
</dbReference>
<proteinExistence type="inferred from homology"/>
<keyword evidence="4" id="KW-0808">Transferase</keyword>
<evidence type="ECO:0000313" key="11">
    <source>
        <dbReference type="EMBL" id="RYR37082.1"/>
    </source>
</evidence>
<dbReference type="Gene3D" id="1.20.1260.60">
    <property type="entry name" value="Vacuolar protein sorting-associated protein Ist1"/>
    <property type="match status" value="1"/>
</dbReference>
<evidence type="ECO:0000256" key="2">
    <source>
        <dbReference type="ARBA" id="ARBA00012513"/>
    </source>
</evidence>
<comment type="caution">
    <text evidence="11">The sequence shown here is derived from an EMBL/GenBank/DDBJ whole genome shotgun (WGS) entry which is preliminary data.</text>
</comment>
<dbReference type="GO" id="GO:0004674">
    <property type="term" value="F:protein serine/threonine kinase activity"/>
    <property type="evidence" value="ECO:0007669"/>
    <property type="project" value="UniProtKB-KW"/>
</dbReference>
<feature type="compositionally biased region" description="Basic and acidic residues" evidence="9">
    <location>
        <begin position="144"/>
        <end position="155"/>
    </location>
</feature>
<feature type="compositionally biased region" description="Basic and acidic residues" evidence="9">
    <location>
        <begin position="203"/>
        <end position="216"/>
    </location>
</feature>
<reference evidence="11 12" key="1">
    <citation type="submission" date="2019-01" db="EMBL/GenBank/DDBJ databases">
        <title>Sequencing of cultivated peanut Arachis hypogaea provides insights into genome evolution and oil improvement.</title>
        <authorList>
            <person name="Chen X."/>
        </authorList>
    </citation>
    <scope>NUCLEOTIDE SEQUENCE [LARGE SCALE GENOMIC DNA]</scope>
    <source>
        <strain evidence="12">cv. Fuhuasheng</strain>
        <tissue evidence="11">Leaves</tissue>
    </source>
</reference>
<dbReference type="Gene3D" id="1.10.510.10">
    <property type="entry name" value="Transferase(Phosphotransferase) domain 1"/>
    <property type="match status" value="1"/>
</dbReference>
<evidence type="ECO:0000313" key="12">
    <source>
        <dbReference type="Proteomes" id="UP000289738"/>
    </source>
</evidence>
<feature type="compositionally biased region" description="Basic and acidic residues" evidence="9">
    <location>
        <begin position="43"/>
        <end position="54"/>
    </location>
</feature>
<evidence type="ECO:0000256" key="7">
    <source>
        <dbReference type="ARBA" id="ARBA00022840"/>
    </source>
</evidence>